<comment type="caution">
    <text evidence="3">The sequence shown here is derived from an EMBL/GenBank/DDBJ whole genome shotgun (WGS) entry which is preliminary data.</text>
</comment>
<keyword evidence="4" id="KW-1185">Reference proteome</keyword>
<dbReference type="OrthoDB" id="9770183at2"/>
<gene>
    <name evidence="3" type="ORF">FNU79_10090</name>
</gene>
<dbReference type="Gene3D" id="3.40.710.10">
    <property type="entry name" value="DD-peptidase/beta-lactamase superfamily"/>
    <property type="match status" value="1"/>
</dbReference>
<feature type="signal peptide" evidence="1">
    <location>
        <begin position="1"/>
        <end position="25"/>
    </location>
</feature>
<dbReference type="Pfam" id="PF00144">
    <property type="entry name" value="Beta-lactamase"/>
    <property type="match status" value="1"/>
</dbReference>
<dbReference type="InterPro" id="IPR001466">
    <property type="entry name" value="Beta-lactam-related"/>
</dbReference>
<evidence type="ECO:0000313" key="3">
    <source>
        <dbReference type="EMBL" id="TSA85531.1"/>
    </source>
</evidence>
<proteinExistence type="predicted"/>
<feature type="chain" id="PRO_5022131124" evidence="1">
    <location>
        <begin position="26"/>
        <end position="371"/>
    </location>
</feature>
<evidence type="ECO:0000313" key="4">
    <source>
        <dbReference type="Proteomes" id="UP000316092"/>
    </source>
</evidence>
<name>A0A553UZY8_9DEIO</name>
<dbReference type="EMBL" id="VKDB01000009">
    <property type="protein sequence ID" value="TSA85531.1"/>
    <property type="molecule type" value="Genomic_DNA"/>
</dbReference>
<organism evidence="3 4">
    <name type="scientific">Deinococcus detaillensis</name>
    <dbReference type="NCBI Taxonomy" id="2592048"/>
    <lineage>
        <taxon>Bacteria</taxon>
        <taxon>Thermotogati</taxon>
        <taxon>Deinococcota</taxon>
        <taxon>Deinococci</taxon>
        <taxon>Deinococcales</taxon>
        <taxon>Deinococcaceae</taxon>
        <taxon>Deinococcus</taxon>
    </lineage>
</organism>
<dbReference type="Proteomes" id="UP000316092">
    <property type="component" value="Unassembled WGS sequence"/>
</dbReference>
<dbReference type="PANTHER" id="PTHR46825">
    <property type="entry name" value="D-ALANYL-D-ALANINE-CARBOXYPEPTIDASE/ENDOPEPTIDASE AMPH"/>
    <property type="match status" value="1"/>
</dbReference>
<dbReference type="InterPro" id="IPR012338">
    <property type="entry name" value="Beta-lactam/transpept-like"/>
</dbReference>
<dbReference type="AlphaFoldDB" id="A0A553UZY8"/>
<reference evidence="3 4" key="1">
    <citation type="submission" date="2019-07" db="EMBL/GenBank/DDBJ databases">
        <title>Deinococcus detaillus sp. nov., isolated from humus soil in Antarctica.</title>
        <authorList>
            <person name="Zhang K."/>
        </authorList>
    </citation>
    <scope>NUCLEOTIDE SEQUENCE [LARGE SCALE GENOMIC DNA]</scope>
    <source>
        <strain evidence="3 4">H1</strain>
    </source>
</reference>
<dbReference type="PANTHER" id="PTHR46825:SF9">
    <property type="entry name" value="BETA-LACTAMASE-RELATED DOMAIN-CONTAINING PROTEIN"/>
    <property type="match status" value="1"/>
</dbReference>
<feature type="domain" description="Beta-lactamase-related" evidence="2">
    <location>
        <begin position="35"/>
        <end position="346"/>
    </location>
</feature>
<evidence type="ECO:0000259" key="2">
    <source>
        <dbReference type="Pfam" id="PF00144"/>
    </source>
</evidence>
<evidence type="ECO:0000256" key="1">
    <source>
        <dbReference type="SAM" id="SignalP"/>
    </source>
</evidence>
<dbReference type="SUPFAM" id="SSF56601">
    <property type="entry name" value="beta-lactamase/transpeptidase-like"/>
    <property type="match status" value="1"/>
</dbReference>
<sequence>MNVIQPAWCPPVLLALSLASFTAAAPLPAATVAQIDSIVRDTMRERNLPSVAVGVWIPGQGEYRAAFGTANLQTGRMRQVSDAFRIASISKTFTATAILQLAEQGQLSTSDLLSKWFPDFPNAGRITVKDLLMMRSGVAEYADADLLAAYYRRPLAPFTAQDAVRLAAARAASFTAPAEQTVYTNTNYVLLERIVERVSGQDMDAYLQAHVMMPLGLRGTFYATGPVLPSLLHGYSLDADTGTFRDMTWLNPQLAGGAGAVVSTLDDLHIYVRALCQGTLLRPATQTERLAGQPGAGSPSFIRYGEGVLLFGPFCGHNGTIFGFSSEAFYLPSKDAVIVINVNRIDLNDQSQSSELFLRLTKALFPQDVPW</sequence>
<dbReference type="RefSeq" id="WP_143720725.1">
    <property type="nucleotide sequence ID" value="NZ_VKDB01000009.1"/>
</dbReference>
<accession>A0A553UZY8</accession>
<protein>
    <submittedName>
        <fullName evidence="3">Beta-lactamase family protein</fullName>
    </submittedName>
</protein>
<dbReference type="InterPro" id="IPR050491">
    <property type="entry name" value="AmpC-like"/>
</dbReference>
<keyword evidence="1" id="KW-0732">Signal</keyword>